<organism evidence="8 9">
    <name type="scientific">candidate division TM6 bacterium JCVI TM6SC1</name>
    <dbReference type="NCBI Taxonomy" id="1306947"/>
    <lineage>
        <taxon>Bacteria</taxon>
        <taxon>Candidatus Babelota</taxon>
        <taxon>Vermiphilus</taxon>
    </lineage>
</organism>
<comment type="caution">
    <text evidence="8">The sequence shown here is derived from an EMBL/GenBank/DDBJ whole genome shotgun (WGS) entry which is preliminary data.</text>
</comment>
<protein>
    <submittedName>
        <fullName evidence="8">Uncharacterized protein</fullName>
    </submittedName>
</protein>
<evidence type="ECO:0000256" key="5">
    <source>
        <dbReference type="RuleBase" id="RU004004"/>
    </source>
</evidence>
<dbReference type="InterPro" id="IPR001775">
    <property type="entry name" value="GspD/PilQ"/>
</dbReference>
<dbReference type="Pfam" id="PF03958">
    <property type="entry name" value="Secretin_N"/>
    <property type="match status" value="1"/>
</dbReference>
<dbReference type="InterPro" id="IPR050810">
    <property type="entry name" value="Bact_Secretion_Sys_Channel"/>
</dbReference>
<dbReference type="PANTHER" id="PTHR30332:SF24">
    <property type="entry name" value="SECRETIN GSPD-RELATED"/>
    <property type="match status" value="1"/>
</dbReference>
<comment type="subcellular location">
    <subcellularLocation>
        <location evidence="5">Cell outer membrane</location>
    </subcellularLocation>
    <subcellularLocation>
        <location evidence="1">Membrane</location>
    </subcellularLocation>
</comment>
<evidence type="ECO:0000256" key="1">
    <source>
        <dbReference type="ARBA" id="ARBA00004370"/>
    </source>
</evidence>
<evidence type="ECO:0000256" key="4">
    <source>
        <dbReference type="RuleBase" id="RU004003"/>
    </source>
</evidence>
<dbReference type="GO" id="GO:0009279">
    <property type="term" value="C:cell outer membrane"/>
    <property type="evidence" value="ECO:0007669"/>
    <property type="project" value="UniProtKB-SubCell"/>
</dbReference>
<dbReference type="InterPro" id="IPR004846">
    <property type="entry name" value="T2SS/T3SS_dom"/>
</dbReference>
<keyword evidence="2" id="KW-0732">Signal</keyword>
<name>A0A0D2JEA6_9BACT</name>
<sequence length="821" mass="91903">MNYVRIILFYTLLYPLIGLCAPTDMRICPIITTPENELTQDTDVVAIETPKNLPAVKKKRPSHKIPINYQNEDLTDIINQLAGYNGFNIIFPLTPLNTRITWSLPGLHRVDQAWDLLFTFMDIAGYNLVPRGPRTYSVVKTTRDIGREPLPEYIGVPYDQIPNTDERIRYLYFLNHIKLSDDNEIGGILRNLLPTETGMSLEVAAANKPVLGVQFRVDQATNTILIVDKASNIRGVMKIIMALDQPGFDEKLYFYYPKNVSARLIEDLFAKIMSKTEDPTARFNTSSRKPKEGMTFSRNVRVIAEPRTNAVLIMGRSNSVEKVKSFIRQYIDIEIDTGTSILHVYHLKNLNARQFKPILEQIIRSGRQGGTGQSQQGADQGIGPERFFDEVLIATDETEAPLARQAGETSLNSVNARAGGNKLIIAARSDDWLRIKELIQRLDIPQPQVILEVLIADLLIDEIRQLGFQIRNPSQVPIFGDNVSFQSANLGRVILDSATNPTTIDSDLLGRTIPTDRTLINSFPVGSTAVSFNDPDTGATWAVGQLLDRIDYRRIISNPHTIVLNNQEADVTVGEQRLVQGGASGNFPGTTSINRENLDAFIRLRVVPRISSSQTINLAVEITANNFTSVTDNTIEERIVRTNANVRNGSILVLGGLTRTSTAETVVGTPILSKIPFFGWLFKARQQEQIKTNLTIFISPIIIMPDNFAMAQGYTCDYAQMADAYLQEGLVFEGLRDPITRWFFRNAIEDPSAPLINLCPEVLEGRAKRQAALEPPPCPPLPEELECVRPPIDQSCPDDFEYRVAHMDNPFTVDEQNHTEK</sequence>
<dbReference type="Proteomes" id="UP000032214">
    <property type="component" value="Unassembled WGS sequence"/>
</dbReference>
<evidence type="ECO:0000259" key="7">
    <source>
        <dbReference type="Pfam" id="PF03958"/>
    </source>
</evidence>
<feature type="domain" description="Type II/III secretion system secretin-like" evidence="6">
    <location>
        <begin position="553"/>
        <end position="703"/>
    </location>
</feature>
<comment type="similarity">
    <text evidence="4">Belongs to the bacterial secretin family.</text>
</comment>
<feature type="domain" description="NolW-like" evidence="7">
    <location>
        <begin position="343"/>
        <end position="448"/>
    </location>
</feature>
<evidence type="ECO:0000256" key="2">
    <source>
        <dbReference type="ARBA" id="ARBA00022729"/>
    </source>
</evidence>
<dbReference type="eggNOG" id="COG1450">
    <property type="taxonomic scope" value="Bacteria"/>
</dbReference>
<dbReference type="EMBL" id="ARQD01000001">
    <property type="protein sequence ID" value="KIX85401.1"/>
    <property type="molecule type" value="Genomic_DNA"/>
</dbReference>
<proteinExistence type="inferred from homology"/>
<dbReference type="PANTHER" id="PTHR30332">
    <property type="entry name" value="PROBABLE GENERAL SECRETION PATHWAY PROTEIN D"/>
    <property type="match status" value="1"/>
</dbReference>
<dbReference type="GO" id="GO:0009306">
    <property type="term" value="P:protein secretion"/>
    <property type="evidence" value="ECO:0007669"/>
    <property type="project" value="InterPro"/>
</dbReference>
<reference evidence="8 9" key="1">
    <citation type="journal article" date="2013" name="Proc. Natl. Acad. Sci. U.S.A.">
        <title>Candidate phylum TM6 genome recovered from a hospital sink biofilm provides genomic insights into this uncultivated phylum.</title>
        <authorList>
            <person name="McLean J.S."/>
            <person name="Lombardo M.J."/>
            <person name="Badger J.H."/>
            <person name="Edlund A."/>
            <person name="Novotny M."/>
            <person name="Yee-Greenbaum J."/>
            <person name="Vyahhi N."/>
            <person name="Hall A.P."/>
            <person name="Yang Y."/>
            <person name="Dupont C.L."/>
            <person name="Ziegler M.G."/>
            <person name="Chitsaz H."/>
            <person name="Allen A.E."/>
            <person name="Yooseph S."/>
            <person name="Tesler G."/>
            <person name="Pevzner P.A."/>
            <person name="Friedman R.M."/>
            <person name="Nealson K.H."/>
            <person name="Venter J.C."/>
            <person name="Lasken R.S."/>
        </authorList>
    </citation>
    <scope>NUCLEOTIDE SEQUENCE [LARGE SCALE GENOMIC DNA]</scope>
    <source>
        <strain evidence="8 9">TM6SC1</strain>
    </source>
</reference>
<dbReference type="InterPro" id="IPR038591">
    <property type="entry name" value="NolW-like_sf"/>
</dbReference>
<keyword evidence="5" id="KW-0813">Transport</keyword>
<dbReference type="STRING" id="1306947.J120_00235"/>
<evidence type="ECO:0000256" key="3">
    <source>
        <dbReference type="ARBA" id="ARBA00023136"/>
    </source>
</evidence>
<accession>A0A0D2JEA6</accession>
<keyword evidence="9" id="KW-1185">Reference proteome</keyword>
<gene>
    <name evidence="8" type="ORF">J120_00235</name>
</gene>
<dbReference type="Gene3D" id="3.30.1370.120">
    <property type="match status" value="3"/>
</dbReference>
<dbReference type="Pfam" id="PF00263">
    <property type="entry name" value="Secretin"/>
    <property type="match status" value="1"/>
</dbReference>
<dbReference type="Gene3D" id="3.55.50.30">
    <property type="match status" value="1"/>
</dbReference>
<keyword evidence="3" id="KW-0472">Membrane</keyword>
<evidence type="ECO:0000259" key="6">
    <source>
        <dbReference type="Pfam" id="PF00263"/>
    </source>
</evidence>
<evidence type="ECO:0000313" key="8">
    <source>
        <dbReference type="EMBL" id="KIX85401.1"/>
    </source>
</evidence>
<evidence type="ECO:0000313" key="9">
    <source>
        <dbReference type="Proteomes" id="UP000032214"/>
    </source>
</evidence>
<dbReference type="PRINTS" id="PR00811">
    <property type="entry name" value="BCTERIALGSPD"/>
</dbReference>
<dbReference type="GO" id="GO:0015627">
    <property type="term" value="C:type II protein secretion system complex"/>
    <property type="evidence" value="ECO:0007669"/>
    <property type="project" value="TreeGrafter"/>
</dbReference>
<dbReference type="InterPro" id="IPR005644">
    <property type="entry name" value="NolW-like"/>
</dbReference>
<dbReference type="AlphaFoldDB" id="A0A0D2JEA6"/>